<dbReference type="STRING" id="457570.Nther_0257"/>
<dbReference type="Proteomes" id="UP000001683">
    <property type="component" value="Chromosome"/>
</dbReference>
<proteinExistence type="inferred from homology"/>
<protein>
    <submittedName>
        <fullName evidence="8">RNA polymerase, sigma-24 subunit, ECF subfamily</fullName>
    </submittedName>
</protein>
<dbReference type="InParanoid" id="B2A4T4"/>
<dbReference type="SUPFAM" id="SSF88659">
    <property type="entry name" value="Sigma3 and sigma4 domains of RNA polymerase sigma factors"/>
    <property type="match status" value="1"/>
</dbReference>
<evidence type="ECO:0000259" key="7">
    <source>
        <dbReference type="Pfam" id="PF08281"/>
    </source>
</evidence>
<feature type="domain" description="RNA polymerase sigma factor 70 region 4 type 2" evidence="7">
    <location>
        <begin position="123"/>
        <end position="174"/>
    </location>
</feature>
<dbReference type="InterPro" id="IPR013324">
    <property type="entry name" value="RNA_pol_sigma_r3/r4-like"/>
</dbReference>
<dbReference type="CDD" id="cd06171">
    <property type="entry name" value="Sigma70_r4"/>
    <property type="match status" value="1"/>
</dbReference>
<accession>B2A4T4</accession>
<dbReference type="NCBIfam" id="TIGR02937">
    <property type="entry name" value="sigma70-ECF"/>
    <property type="match status" value="1"/>
</dbReference>
<dbReference type="InterPro" id="IPR013249">
    <property type="entry name" value="RNA_pol_sigma70_r4_t2"/>
</dbReference>
<keyword evidence="9" id="KW-1185">Reference proteome</keyword>
<evidence type="ECO:0000313" key="8">
    <source>
        <dbReference type="EMBL" id="ACB83856.1"/>
    </source>
</evidence>
<comment type="similarity">
    <text evidence="1">Belongs to the sigma-70 factor family. ECF subfamily.</text>
</comment>
<evidence type="ECO:0000256" key="1">
    <source>
        <dbReference type="ARBA" id="ARBA00010641"/>
    </source>
</evidence>
<dbReference type="KEGG" id="nth:Nther_0257"/>
<dbReference type="eggNOG" id="COG1595">
    <property type="taxonomic scope" value="Bacteria"/>
</dbReference>
<keyword evidence="4" id="KW-0804">Transcription</keyword>
<evidence type="ECO:0000259" key="6">
    <source>
        <dbReference type="Pfam" id="PF04542"/>
    </source>
</evidence>
<keyword evidence="5" id="KW-0175">Coiled coil</keyword>
<sequence>MIAAKGVQTKLTTEIQVQKAVKGDEDSFVNLIQSRKEKMYRIAFSYVKNKEDALDVVQEVTYKVYISIDKLKQPEYFDTWLVKITINTAVNYIKSNNKYVYMEANKEVRDSRYNKDEIVEMMDLNNALDNLEQKNKEIIILKSFEDLKFKEISEILGYPLNTVKTNFYRGLKKIKDNLEGGYNSEG</sequence>
<keyword evidence="3" id="KW-0731">Sigma factor</keyword>
<dbReference type="GO" id="GO:0003677">
    <property type="term" value="F:DNA binding"/>
    <property type="evidence" value="ECO:0007669"/>
    <property type="project" value="InterPro"/>
</dbReference>
<dbReference type="Gene3D" id="1.10.10.10">
    <property type="entry name" value="Winged helix-like DNA-binding domain superfamily/Winged helix DNA-binding domain"/>
    <property type="match status" value="1"/>
</dbReference>
<dbReference type="Gene3D" id="1.10.1740.10">
    <property type="match status" value="1"/>
</dbReference>
<reference evidence="8 9" key="2">
    <citation type="journal article" date="2011" name="J. Bacteriol.">
        <title>Complete genome sequence of the anaerobic, halophilic alkalithermophile Natranaerobius thermophilus JW/NM-WN-LF.</title>
        <authorList>
            <person name="Zhao B."/>
            <person name="Mesbah N.M."/>
            <person name="Dalin E."/>
            <person name="Goodwin L."/>
            <person name="Nolan M."/>
            <person name="Pitluck S."/>
            <person name="Chertkov O."/>
            <person name="Brettin T.S."/>
            <person name="Han J."/>
            <person name="Larimer F.W."/>
            <person name="Land M.L."/>
            <person name="Hauser L."/>
            <person name="Kyrpides N."/>
            <person name="Wiegel J."/>
        </authorList>
    </citation>
    <scope>NUCLEOTIDE SEQUENCE [LARGE SCALE GENOMIC DNA]</scope>
    <source>
        <strain evidence="9">ATCC BAA-1301 / DSM 18059 / JW/NM-WN-LF</strain>
    </source>
</reference>
<dbReference type="GO" id="GO:0006352">
    <property type="term" value="P:DNA-templated transcription initiation"/>
    <property type="evidence" value="ECO:0007669"/>
    <property type="project" value="InterPro"/>
</dbReference>
<dbReference type="InterPro" id="IPR039425">
    <property type="entry name" value="RNA_pol_sigma-70-like"/>
</dbReference>
<dbReference type="InterPro" id="IPR013325">
    <property type="entry name" value="RNA_pol_sigma_r2"/>
</dbReference>
<organism evidence="8 9">
    <name type="scientific">Natranaerobius thermophilus (strain ATCC BAA-1301 / DSM 18059 / JW/NM-WN-LF)</name>
    <dbReference type="NCBI Taxonomy" id="457570"/>
    <lineage>
        <taxon>Bacteria</taxon>
        <taxon>Bacillati</taxon>
        <taxon>Bacillota</taxon>
        <taxon>Clostridia</taxon>
        <taxon>Natranaerobiales</taxon>
        <taxon>Natranaerobiaceae</taxon>
        <taxon>Natranaerobius</taxon>
    </lineage>
</organism>
<dbReference type="InterPro" id="IPR007627">
    <property type="entry name" value="RNA_pol_sigma70_r2"/>
</dbReference>
<dbReference type="InterPro" id="IPR014284">
    <property type="entry name" value="RNA_pol_sigma-70_dom"/>
</dbReference>
<dbReference type="Pfam" id="PF08281">
    <property type="entry name" value="Sigma70_r4_2"/>
    <property type="match status" value="1"/>
</dbReference>
<gene>
    <name evidence="8" type="ordered locus">Nther_0257</name>
</gene>
<reference evidence="8 9" key="1">
    <citation type="submission" date="2008-04" db="EMBL/GenBank/DDBJ databases">
        <title>Complete sequence of chromosome of Natranaerobius thermophilus JW/NM-WN-LF.</title>
        <authorList>
            <consortium name="US DOE Joint Genome Institute"/>
            <person name="Copeland A."/>
            <person name="Lucas S."/>
            <person name="Lapidus A."/>
            <person name="Glavina del Rio T."/>
            <person name="Dalin E."/>
            <person name="Tice H."/>
            <person name="Bruce D."/>
            <person name="Goodwin L."/>
            <person name="Pitluck S."/>
            <person name="Chertkov O."/>
            <person name="Brettin T."/>
            <person name="Detter J.C."/>
            <person name="Han C."/>
            <person name="Kuske C.R."/>
            <person name="Schmutz J."/>
            <person name="Larimer F."/>
            <person name="Land M."/>
            <person name="Hauser L."/>
            <person name="Kyrpides N."/>
            <person name="Lykidis A."/>
            <person name="Mesbah N.M."/>
            <person name="Wiegel J."/>
        </authorList>
    </citation>
    <scope>NUCLEOTIDE SEQUENCE [LARGE SCALE GENOMIC DNA]</scope>
    <source>
        <strain evidence="9">ATCC BAA-1301 / DSM 18059 / JW/NM-WN-LF</strain>
    </source>
</reference>
<evidence type="ECO:0000256" key="5">
    <source>
        <dbReference type="SAM" id="Coils"/>
    </source>
</evidence>
<feature type="domain" description="RNA polymerase sigma-70 region 2" evidence="6">
    <location>
        <begin position="31"/>
        <end position="97"/>
    </location>
</feature>
<dbReference type="PANTHER" id="PTHR43133:SF51">
    <property type="entry name" value="RNA POLYMERASE SIGMA FACTOR"/>
    <property type="match status" value="1"/>
</dbReference>
<dbReference type="HOGENOM" id="CLU_047691_3_1_9"/>
<dbReference type="EMBL" id="CP001034">
    <property type="protein sequence ID" value="ACB83856.1"/>
    <property type="molecule type" value="Genomic_DNA"/>
</dbReference>
<dbReference type="AlphaFoldDB" id="B2A4T4"/>
<dbReference type="FunCoup" id="B2A4T4">
    <property type="interactions" value="8"/>
</dbReference>
<dbReference type="GO" id="GO:0016987">
    <property type="term" value="F:sigma factor activity"/>
    <property type="evidence" value="ECO:0007669"/>
    <property type="project" value="UniProtKB-KW"/>
</dbReference>
<evidence type="ECO:0000313" key="9">
    <source>
        <dbReference type="Proteomes" id="UP000001683"/>
    </source>
</evidence>
<dbReference type="Pfam" id="PF04542">
    <property type="entry name" value="Sigma70_r2"/>
    <property type="match status" value="1"/>
</dbReference>
<name>B2A4T4_NATTJ</name>
<keyword evidence="2" id="KW-0805">Transcription regulation</keyword>
<dbReference type="PANTHER" id="PTHR43133">
    <property type="entry name" value="RNA POLYMERASE ECF-TYPE SIGMA FACTO"/>
    <property type="match status" value="1"/>
</dbReference>
<dbReference type="InterPro" id="IPR036388">
    <property type="entry name" value="WH-like_DNA-bd_sf"/>
</dbReference>
<feature type="coiled-coil region" evidence="5">
    <location>
        <begin position="114"/>
        <end position="141"/>
    </location>
</feature>
<dbReference type="SUPFAM" id="SSF88946">
    <property type="entry name" value="Sigma2 domain of RNA polymerase sigma factors"/>
    <property type="match status" value="1"/>
</dbReference>
<evidence type="ECO:0000256" key="3">
    <source>
        <dbReference type="ARBA" id="ARBA00023082"/>
    </source>
</evidence>
<evidence type="ECO:0000256" key="2">
    <source>
        <dbReference type="ARBA" id="ARBA00023015"/>
    </source>
</evidence>
<evidence type="ECO:0000256" key="4">
    <source>
        <dbReference type="ARBA" id="ARBA00023163"/>
    </source>
</evidence>